<dbReference type="OrthoDB" id="9757947at2"/>
<dbReference type="PANTHER" id="PTHR12106:SF27">
    <property type="entry name" value="SORTILIN-RELATED RECEPTOR"/>
    <property type="match status" value="1"/>
</dbReference>
<organism evidence="5 6">
    <name type="scientific">Sediminibacterium goheungense</name>
    <dbReference type="NCBI Taxonomy" id="1086393"/>
    <lineage>
        <taxon>Bacteria</taxon>
        <taxon>Pseudomonadati</taxon>
        <taxon>Bacteroidota</taxon>
        <taxon>Chitinophagia</taxon>
        <taxon>Chitinophagales</taxon>
        <taxon>Chitinophagaceae</taxon>
        <taxon>Sediminibacterium</taxon>
    </lineage>
</organism>
<gene>
    <name evidence="5" type="ORF">BC659_1415</name>
</gene>
<dbReference type="Pfam" id="PF15902">
    <property type="entry name" value="Sortilin-Vps10"/>
    <property type="match status" value="1"/>
</dbReference>
<dbReference type="Gene3D" id="2.130.10.10">
    <property type="entry name" value="YVTN repeat-like/Quinoprotein amine dehydrogenase"/>
    <property type="match status" value="4"/>
</dbReference>
<reference evidence="5 6" key="1">
    <citation type="submission" date="2019-03" db="EMBL/GenBank/DDBJ databases">
        <title>Genomic Encyclopedia of Archaeal and Bacterial Type Strains, Phase II (KMG-II): from individual species to whole genera.</title>
        <authorList>
            <person name="Goeker M."/>
        </authorList>
    </citation>
    <scope>NUCLEOTIDE SEQUENCE [LARGE SCALE GENOMIC DNA]</scope>
    <source>
        <strain evidence="5 6">DSM 28323</strain>
    </source>
</reference>
<accession>A0A4R6J4V1</accession>
<evidence type="ECO:0000256" key="2">
    <source>
        <dbReference type="SAM" id="MobiDB-lite"/>
    </source>
</evidence>
<dbReference type="InterPro" id="IPR050310">
    <property type="entry name" value="VPS10-sortilin"/>
</dbReference>
<feature type="signal peptide" evidence="3">
    <location>
        <begin position="1"/>
        <end position="19"/>
    </location>
</feature>
<keyword evidence="3" id="KW-0732">Signal</keyword>
<feature type="domain" description="Sortilin N-terminal" evidence="4">
    <location>
        <begin position="121"/>
        <end position="245"/>
    </location>
</feature>
<evidence type="ECO:0000256" key="1">
    <source>
        <dbReference type="ARBA" id="ARBA00022737"/>
    </source>
</evidence>
<evidence type="ECO:0000313" key="6">
    <source>
        <dbReference type="Proteomes" id="UP000295741"/>
    </source>
</evidence>
<keyword evidence="6" id="KW-1185">Reference proteome</keyword>
<feature type="region of interest" description="Disordered" evidence="2">
    <location>
        <begin position="840"/>
        <end position="869"/>
    </location>
</feature>
<dbReference type="InterPro" id="IPR031778">
    <property type="entry name" value="Sortilin_N"/>
</dbReference>
<dbReference type="AlphaFoldDB" id="A0A4R6J4V1"/>
<dbReference type="Proteomes" id="UP000295741">
    <property type="component" value="Unassembled WGS sequence"/>
</dbReference>
<feature type="compositionally biased region" description="Gly residues" evidence="2">
    <location>
        <begin position="840"/>
        <end position="862"/>
    </location>
</feature>
<feature type="chain" id="PRO_5020844598" evidence="3">
    <location>
        <begin position="20"/>
        <end position="1063"/>
    </location>
</feature>
<name>A0A4R6J4V1_9BACT</name>
<comment type="caution">
    <text evidence="5">The sequence shown here is derived from an EMBL/GenBank/DDBJ whole genome shotgun (WGS) entry which is preliminary data.</text>
</comment>
<proteinExistence type="predicted"/>
<dbReference type="InterPro" id="IPR015943">
    <property type="entry name" value="WD40/YVTN_repeat-like_dom_sf"/>
</dbReference>
<evidence type="ECO:0000259" key="4">
    <source>
        <dbReference type="Pfam" id="PF15902"/>
    </source>
</evidence>
<evidence type="ECO:0000256" key="3">
    <source>
        <dbReference type="SAM" id="SignalP"/>
    </source>
</evidence>
<dbReference type="SUPFAM" id="SSF110296">
    <property type="entry name" value="Oligoxyloglucan reducing end-specific cellobiohydrolase"/>
    <property type="match status" value="2"/>
</dbReference>
<sequence>MRKLLFVAMLFGTAISSFAQQADLSKHFKNLKPRSIGPAGMSGRVTAIDAVWANPNIIYLGTASGGVWKTENGGASWDPVFDEQPILNIGAVAITQSNPSVVWAGTGEGNPRNSISLGAGLYKSIDGGKTWKMMGLEKTSNIHRILIDPTNPDIVYVGAIGNPFAAHPERGVYKTTDGGITWNKILYTNETSGVGDMVMDPSNPNKIFVNMYQHLRTPWSLQGGGKGSGFYVTYDGGKNWTKLGKAHGLPDGDYGRIGITIGRNDPKRVYALVEATKNGLYKSDDGGFNWELVNSDAAVVTNRAFYFQDIAVDPTNENRLYNINQIITVSEDAGKTFKTVIPYAGIHPDHHAFWIHPKDGNFIIDGNDGGIAITRDRGKNWQFDEKLPLGQFYHINVDNNIPYNVMGGLQDNGSWHGPAYVWRQSGIRNAFWQGVAGGDGFDVMPDAEDPNWVYCMSQGGSVGRYNIATGERWSIRPPTTATGIRQRFNWNAAIAQDPFDKKTIYYGSQLLNMSTDKGASWTQISGDLTTNDSAKIDQSNNGGLSVDITGAENHCTILAIEPSAKQKGVIWVGTDDGNVQLTTDGGKTWTNFRGKIPGMPTGAWVPQIRASRHNAGEAYVVVNDYRRGNNKPYLFRTTDFGKTWTSLVDEKKVTGYTLCVLQDPTEPNLIFVGTEQGLFISFDYGNSFQQFKNGYPSVSTYDMVIQERESDLVIATFGRAIYILDDINPLRKLAANKGQLFSNKLTAFAPPPAYQAKRKLASGIEYSIWGSYEGENKRAGAPISFFVNKTASDTGRNRISDTVTLRFFDAANELVRTIRTKADTGLNKYYWGMEGKGVRTGGGGGGRGGGGGGRGAAGGGGAFNAEPPGLPVDPGTYKVVLTLGRNLSDSVMIVVNDDPYAPTPKEVRDAIRKANDRLNKSAMRLGDLNDRMVDAETILNKLETALPNLDAKKADTIRKSIKPIRDGLTDIRTMLNGKPQTKQGYGNIPQVTVNGILGEARQTVMGKTAIPGEQEDRLMKEAEDKISEVIKKANDLFDAKWKTLRSVAETIELKLFKDYKTLE</sequence>
<protein>
    <submittedName>
        <fullName evidence="5">Photosystem II stability/assembly factor-like uncharacterized protein</fullName>
    </submittedName>
</protein>
<evidence type="ECO:0000313" key="5">
    <source>
        <dbReference type="EMBL" id="TDO29326.1"/>
    </source>
</evidence>
<dbReference type="CDD" id="cd15482">
    <property type="entry name" value="Sialidase_non-viral"/>
    <property type="match status" value="1"/>
</dbReference>
<dbReference type="RefSeq" id="WP_133473928.1">
    <property type="nucleotide sequence ID" value="NZ_SNWP01000010.1"/>
</dbReference>
<keyword evidence="1" id="KW-0677">Repeat</keyword>
<dbReference type="PANTHER" id="PTHR12106">
    <property type="entry name" value="SORTILIN RELATED"/>
    <property type="match status" value="1"/>
</dbReference>
<dbReference type="EMBL" id="SNWP01000010">
    <property type="protein sequence ID" value="TDO29326.1"/>
    <property type="molecule type" value="Genomic_DNA"/>
</dbReference>